<feature type="domain" description="HTH lysR-type" evidence="6">
    <location>
        <begin position="2"/>
        <end position="59"/>
    </location>
</feature>
<dbReference type="OrthoDB" id="79118at2"/>
<dbReference type="InterPro" id="IPR036390">
    <property type="entry name" value="WH_DNA-bd_sf"/>
</dbReference>
<dbReference type="Pfam" id="PF03466">
    <property type="entry name" value="LysR_substrate"/>
    <property type="match status" value="1"/>
</dbReference>
<dbReference type="STRING" id="47855.GA0070606_3738"/>
<evidence type="ECO:0000259" key="6">
    <source>
        <dbReference type="PROSITE" id="PS50931"/>
    </source>
</evidence>
<evidence type="ECO:0000313" key="8">
    <source>
        <dbReference type="Proteomes" id="UP000199001"/>
    </source>
</evidence>
<dbReference type="PROSITE" id="PS50931">
    <property type="entry name" value="HTH_LYSR"/>
    <property type="match status" value="1"/>
</dbReference>
<accession>A0A1C6V9W0</accession>
<evidence type="ECO:0000256" key="1">
    <source>
        <dbReference type="ARBA" id="ARBA00009437"/>
    </source>
</evidence>
<dbReference type="PANTHER" id="PTHR30346">
    <property type="entry name" value="TRANSCRIPTIONAL DUAL REGULATOR HCAR-RELATED"/>
    <property type="match status" value="1"/>
</dbReference>
<evidence type="ECO:0000256" key="3">
    <source>
        <dbReference type="ARBA" id="ARBA00023125"/>
    </source>
</evidence>
<sequence>MVELRQLRYFLAVAEERSFTRAAALLHVSQPTLSQQIRALERSVRAPLFHREPAGVRLTEAGTALLEPAQRAVVGVADGVRAARDAIGTGGGTLRVGFSTGGAADLVASILPAWQRAASEVRLVLRELTVGGLYTALLEDRIDVALTRLPLDPERHEWTVLTTEPRVLALSARHPLADAGAAVPLAEVLTLAMPRIEDVPTIRDYWLLNEHRGGRPPRQRGVTVTSPAEMAYLILQDPSVVAVGPRTARGLSPLADLRFVELSEIPPVPFVVAARRHDRRAAVLAFRQVASTVARRLRDVSTPAGDRPGEAAVIGPGRVTGAGAGRAHG</sequence>
<evidence type="ECO:0000256" key="2">
    <source>
        <dbReference type="ARBA" id="ARBA00023015"/>
    </source>
</evidence>
<dbReference type="RefSeq" id="WP_091101883.1">
    <property type="nucleotide sequence ID" value="NZ_FMHZ01000002.1"/>
</dbReference>
<dbReference type="Proteomes" id="UP000199001">
    <property type="component" value="Unassembled WGS sequence"/>
</dbReference>
<dbReference type="InterPro" id="IPR000847">
    <property type="entry name" value="LysR_HTH_N"/>
</dbReference>
<keyword evidence="8" id="KW-1185">Reference proteome</keyword>
<dbReference type="GO" id="GO:0003700">
    <property type="term" value="F:DNA-binding transcription factor activity"/>
    <property type="evidence" value="ECO:0007669"/>
    <property type="project" value="InterPro"/>
</dbReference>
<dbReference type="SUPFAM" id="SSF53850">
    <property type="entry name" value="Periplasmic binding protein-like II"/>
    <property type="match status" value="1"/>
</dbReference>
<reference evidence="8" key="1">
    <citation type="submission" date="2016-06" db="EMBL/GenBank/DDBJ databases">
        <authorList>
            <person name="Varghese N."/>
            <person name="Submissions Spin"/>
        </authorList>
    </citation>
    <scope>NUCLEOTIDE SEQUENCE [LARGE SCALE GENOMIC DNA]</scope>
    <source>
        <strain evidence="8">DSM 43903</strain>
    </source>
</reference>
<organism evidence="7 8">
    <name type="scientific">Micromonospora citrea</name>
    <dbReference type="NCBI Taxonomy" id="47855"/>
    <lineage>
        <taxon>Bacteria</taxon>
        <taxon>Bacillati</taxon>
        <taxon>Actinomycetota</taxon>
        <taxon>Actinomycetes</taxon>
        <taxon>Micromonosporales</taxon>
        <taxon>Micromonosporaceae</taxon>
        <taxon>Micromonospora</taxon>
    </lineage>
</organism>
<dbReference type="Gene3D" id="1.10.10.10">
    <property type="entry name" value="Winged helix-like DNA-binding domain superfamily/Winged helix DNA-binding domain"/>
    <property type="match status" value="1"/>
</dbReference>
<dbReference type="GO" id="GO:0032993">
    <property type="term" value="C:protein-DNA complex"/>
    <property type="evidence" value="ECO:0007669"/>
    <property type="project" value="TreeGrafter"/>
</dbReference>
<dbReference type="InterPro" id="IPR005119">
    <property type="entry name" value="LysR_subst-bd"/>
</dbReference>
<evidence type="ECO:0000313" key="7">
    <source>
        <dbReference type="EMBL" id="SCL63098.1"/>
    </source>
</evidence>
<protein>
    <submittedName>
        <fullName evidence="7">DNA-binding transcriptional regulator, LysR family</fullName>
    </submittedName>
</protein>
<dbReference type="FunFam" id="1.10.10.10:FF:000001">
    <property type="entry name" value="LysR family transcriptional regulator"/>
    <property type="match status" value="1"/>
</dbReference>
<keyword evidence="2" id="KW-0805">Transcription regulation</keyword>
<dbReference type="Pfam" id="PF00126">
    <property type="entry name" value="HTH_1"/>
    <property type="match status" value="1"/>
</dbReference>
<comment type="similarity">
    <text evidence="1">Belongs to the LysR transcriptional regulatory family.</text>
</comment>
<dbReference type="InterPro" id="IPR036388">
    <property type="entry name" value="WH-like_DNA-bd_sf"/>
</dbReference>
<dbReference type="GO" id="GO:0003677">
    <property type="term" value="F:DNA binding"/>
    <property type="evidence" value="ECO:0007669"/>
    <property type="project" value="UniProtKB-KW"/>
</dbReference>
<evidence type="ECO:0000256" key="4">
    <source>
        <dbReference type="ARBA" id="ARBA00023163"/>
    </source>
</evidence>
<dbReference type="Gene3D" id="3.40.190.10">
    <property type="entry name" value="Periplasmic binding protein-like II"/>
    <property type="match status" value="2"/>
</dbReference>
<feature type="region of interest" description="Disordered" evidence="5">
    <location>
        <begin position="300"/>
        <end position="329"/>
    </location>
</feature>
<dbReference type="PANTHER" id="PTHR30346:SF0">
    <property type="entry name" value="HCA OPERON TRANSCRIPTIONAL ACTIVATOR HCAR"/>
    <property type="match status" value="1"/>
</dbReference>
<name>A0A1C6V9W0_9ACTN</name>
<dbReference type="AlphaFoldDB" id="A0A1C6V9W0"/>
<gene>
    <name evidence="7" type="ORF">GA0070606_3738</name>
</gene>
<dbReference type="PRINTS" id="PR00039">
    <property type="entry name" value="HTHLYSR"/>
</dbReference>
<dbReference type="SUPFAM" id="SSF46785">
    <property type="entry name" value="Winged helix' DNA-binding domain"/>
    <property type="match status" value="1"/>
</dbReference>
<feature type="compositionally biased region" description="Gly residues" evidence="5">
    <location>
        <begin position="318"/>
        <end position="329"/>
    </location>
</feature>
<evidence type="ECO:0000256" key="5">
    <source>
        <dbReference type="SAM" id="MobiDB-lite"/>
    </source>
</evidence>
<keyword evidence="4" id="KW-0804">Transcription</keyword>
<dbReference type="EMBL" id="FMHZ01000002">
    <property type="protein sequence ID" value="SCL63098.1"/>
    <property type="molecule type" value="Genomic_DNA"/>
</dbReference>
<keyword evidence="3 7" id="KW-0238">DNA-binding</keyword>
<proteinExistence type="inferred from homology"/>